<dbReference type="EMBL" id="CAKOFQ010006656">
    <property type="protein sequence ID" value="CAH1954934.1"/>
    <property type="molecule type" value="Genomic_DNA"/>
</dbReference>
<comment type="caution">
    <text evidence="1">The sequence shown here is derived from an EMBL/GenBank/DDBJ whole genome shotgun (WGS) entry which is preliminary data.</text>
</comment>
<name>A0A9P0NW04_ACAOB</name>
<sequence>MKTIIDKEAEEMEDVLTKGRETYIQGKCIQALLKQAIRIKLINQIERSLSRTYAALRRSLAAFIRDYYAKVDEGDETGLFL</sequence>
<evidence type="ECO:0000313" key="2">
    <source>
        <dbReference type="Proteomes" id="UP001152888"/>
    </source>
</evidence>
<gene>
    <name evidence="1" type="ORF">ACAOBT_LOCUS830</name>
</gene>
<reference evidence="1" key="1">
    <citation type="submission" date="2022-03" db="EMBL/GenBank/DDBJ databases">
        <authorList>
            <person name="Sayadi A."/>
        </authorList>
    </citation>
    <scope>NUCLEOTIDE SEQUENCE</scope>
</reference>
<accession>A0A9P0NW04</accession>
<evidence type="ECO:0000313" key="1">
    <source>
        <dbReference type="EMBL" id="CAH1954934.1"/>
    </source>
</evidence>
<organism evidence="1 2">
    <name type="scientific">Acanthoscelides obtectus</name>
    <name type="common">Bean weevil</name>
    <name type="synonym">Bruchus obtectus</name>
    <dbReference type="NCBI Taxonomy" id="200917"/>
    <lineage>
        <taxon>Eukaryota</taxon>
        <taxon>Metazoa</taxon>
        <taxon>Ecdysozoa</taxon>
        <taxon>Arthropoda</taxon>
        <taxon>Hexapoda</taxon>
        <taxon>Insecta</taxon>
        <taxon>Pterygota</taxon>
        <taxon>Neoptera</taxon>
        <taxon>Endopterygota</taxon>
        <taxon>Coleoptera</taxon>
        <taxon>Polyphaga</taxon>
        <taxon>Cucujiformia</taxon>
        <taxon>Chrysomeloidea</taxon>
        <taxon>Chrysomelidae</taxon>
        <taxon>Bruchinae</taxon>
        <taxon>Bruchini</taxon>
        <taxon>Acanthoscelides</taxon>
    </lineage>
</organism>
<protein>
    <submittedName>
        <fullName evidence="1">Uncharacterized protein</fullName>
    </submittedName>
</protein>
<dbReference type="AlphaFoldDB" id="A0A9P0NW04"/>
<keyword evidence="2" id="KW-1185">Reference proteome</keyword>
<dbReference type="Proteomes" id="UP001152888">
    <property type="component" value="Unassembled WGS sequence"/>
</dbReference>
<proteinExistence type="predicted"/>